<evidence type="ECO:0000313" key="1">
    <source>
        <dbReference type="EMBL" id="BAS01891.1"/>
    </source>
</evidence>
<proteinExistence type="predicted"/>
<sequence length="149" mass="17435">MCMIVENIQSFSLSNMSKKRIIHLWSIIKKILINNGINSSLYMSFNTVILKNTSKCKNPLNLILAKNFIYLINNNIPIRIVLHQYQAKLIFSDKMTFIDLSSYLFISLRQLNFLQQISIFFNCYMTSNLKNTIIIGKKDIIEKICQFLN</sequence>
<protein>
    <submittedName>
        <fullName evidence="1">Uncharacterized protein</fullName>
    </submittedName>
</protein>
<name>A0A0H5BIA6_9EUKA</name>
<organism evidence="1">
    <name type="scientific">Amorphochlora amoebiformis</name>
    <dbReference type="NCBI Taxonomy" id="1561963"/>
    <lineage>
        <taxon>Eukaryota</taxon>
        <taxon>Sar</taxon>
        <taxon>Rhizaria</taxon>
        <taxon>Cercozoa</taxon>
        <taxon>Chlorarachniophyceae</taxon>
        <taxon>Amorphochlora</taxon>
    </lineage>
</organism>
<accession>A0A0H5BIA6</accession>
<dbReference type="EMBL" id="AB996603">
    <property type="protein sequence ID" value="BAS01891.1"/>
    <property type="molecule type" value="Genomic_DNA"/>
</dbReference>
<geneLocation type="nucleomorph" evidence="1"/>
<dbReference type="AlphaFoldDB" id="A0A0H5BIA6"/>
<reference evidence="1" key="1">
    <citation type="journal article" date="2015" name="Genome Biol. Evol.">
        <title>Nucleomorph Genome Sequences of Two Chlorarachniophytes, Amorphochlora amoebiformis and Lotharella vacuolata.</title>
        <authorList>
            <person name="Suzuki S."/>
            <person name="Shirato S."/>
            <person name="Hirakawa Y."/>
            <person name="Ishida K."/>
        </authorList>
    </citation>
    <scope>NUCLEOTIDE SEQUENCE</scope>
    <source>
        <strain evidence="1">CCMP2058</strain>
    </source>
</reference>
<dbReference type="InterPro" id="IPR036612">
    <property type="entry name" value="KH_dom_type_1_sf"/>
</dbReference>
<keyword evidence="1" id="KW-0542">Nucleomorph</keyword>
<dbReference type="Gene3D" id="3.30.1370.10">
    <property type="entry name" value="K Homology domain, type 1"/>
    <property type="match status" value="1"/>
</dbReference>
<dbReference type="GO" id="GO:0003723">
    <property type="term" value="F:RNA binding"/>
    <property type="evidence" value="ECO:0007669"/>
    <property type="project" value="InterPro"/>
</dbReference>